<dbReference type="PANTHER" id="PTHR37460">
    <property type="entry name" value="ENDONUCLEASE III"/>
    <property type="match status" value="1"/>
</dbReference>
<evidence type="ECO:0008006" key="3">
    <source>
        <dbReference type="Google" id="ProtNLM"/>
    </source>
</evidence>
<reference evidence="1 2" key="1">
    <citation type="submission" date="2016-05" db="EMBL/GenBank/DDBJ databases">
        <title>Diversity and Homogeneity among Thermoacidophilic Verrucomicrobia Methanotrophs Linked with Geographical Origin.</title>
        <authorList>
            <person name="Erikstad H.-A."/>
            <person name="Smestad N.B."/>
            <person name="Ceballos R.M."/>
            <person name="Birkeland N.-K."/>
        </authorList>
    </citation>
    <scope>NUCLEOTIDE SEQUENCE [LARGE SCALE GENOMIC DNA]</scope>
    <source>
        <strain evidence="1 2">Phi</strain>
    </source>
</reference>
<dbReference type="Proteomes" id="UP000297713">
    <property type="component" value="Unassembled WGS sequence"/>
</dbReference>
<dbReference type="PANTHER" id="PTHR37460:SF1">
    <property type="entry name" value="ENDONUCLEASE III"/>
    <property type="match status" value="1"/>
</dbReference>
<organism evidence="1 2">
    <name type="scientific">Methylacidiphilum caldifontis</name>
    <dbReference type="NCBI Taxonomy" id="2795386"/>
    <lineage>
        <taxon>Bacteria</taxon>
        <taxon>Pseudomonadati</taxon>
        <taxon>Verrucomicrobiota</taxon>
        <taxon>Methylacidiphilae</taxon>
        <taxon>Methylacidiphilales</taxon>
        <taxon>Methylacidiphilaceae</taxon>
        <taxon>Methylacidiphilum (ex Ratnadevi et al. 2023)</taxon>
    </lineage>
</organism>
<evidence type="ECO:0000313" key="1">
    <source>
        <dbReference type="EMBL" id="TFE73309.1"/>
    </source>
</evidence>
<dbReference type="CDD" id="cd10441">
    <property type="entry name" value="GIY-YIG_COG1833"/>
    <property type="match status" value="1"/>
</dbReference>
<sequence length="143" mass="16486">MPATPGSYSLFFFLNQLTLNFKNTQLIVNEGYYCYCGSALGKGGLQRRILRHLDQIKKVYWHIDYLTPHARFLYLCFCETIISLECVFAKAINKLPNVKAPFPGFGSTDCTNKCISHLLYTPKMWNGEEIVKKLIRSINDHEK</sequence>
<proteinExistence type="predicted"/>
<dbReference type="InterPro" id="IPR002837">
    <property type="entry name" value="DUF123"/>
</dbReference>
<accession>A0A4Y8PHU6</accession>
<gene>
    <name evidence="1" type="ORF">A7Q10_03080</name>
</gene>
<dbReference type="EMBL" id="LXQC01000002">
    <property type="protein sequence ID" value="TFE73309.1"/>
    <property type="molecule type" value="Genomic_DNA"/>
</dbReference>
<name>A0A4Y8PHU6_9BACT</name>
<dbReference type="Pfam" id="PF01986">
    <property type="entry name" value="DUF123"/>
    <property type="match status" value="1"/>
</dbReference>
<evidence type="ECO:0000313" key="2">
    <source>
        <dbReference type="Proteomes" id="UP000297713"/>
    </source>
</evidence>
<keyword evidence="2" id="KW-1185">Reference proteome</keyword>
<dbReference type="AlphaFoldDB" id="A0A4Y8PHU6"/>
<protein>
    <recommendedName>
        <fullName evidence="3">Endonuclease</fullName>
    </recommendedName>
</protein>
<comment type="caution">
    <text evidence="1">The sequence shown here is derived from an EMBL/GenBank/DDBJ whole genome shotgun (WGS) entry which is preliminary data.</text>
</comment>